<protein>
    <submittedName>
        <fullName evidence="3">Transposase</fullName>
    </submittedName>
</protein>
<reference evidence="3" key="1">
    <citation type="submission" date="2024-01" db="EMBL/GenBank/DDBJ databases">
        <title>First draft genome sequence data of TA4-1, the type strain of Gram-positive actinobacterium Streptomyces chiangmaiensis.</title>
        <authorList>
            <person name="Yasawong M."/>
            <person name="Nantapong N."/>
        </authorList>
    </citation>
    <scope>NUCLEOTIDE SEQUENCE</scope>
    <source>
        <strain evidence="3">TA4-1</strain>
    </source>
</reference>
<evidence type="ECO:0000313" key="4">
    <source>
        <dbReference type="Proteomes" id="UP001333996"/>
    </source>
</evidence>
<dbReference type="RefSeq" id="WP_329510525.1">
    <property type="nucleotide sequence ID" value="NZ_BAAAYZ010000071.1"/>
</dbReference>
<feature type="domain" description="Transposase IS701-like DDE" evidence="2">
    <location>
        <begin position="2"/>
        <end position="161"/>
    </location>
</feature>
<evidence type="ECO:0000313" key="3">
    <source>
        <dbReference type="EMBL" id="MED7826125.1"/>
    </source>
</evidence>
<evidence type="ECO:0000256" key="1">
    <source>
        <dbReference type="SAM" id="MobiDB-lite"/>
    </source>
</evidence>
<dbReference type="SUPFAM" id="SSF53098">
    <property type="entry name" value="Ribonuclease H-like"/>
    <property type="match status" value="1"/>
</dbReference>
<gene>
    <name evidence="3" type="ORF">VXC91_30215</name>
</gene>
<name>A0ABU7FPR8_9ACTN</name>
<dbReference type="PANTHER" id="PTHR33627">
    <property type="entry name" value="TRANSPOSASE"/>
    <property type="match status" value="1"/>
</dbReference>
<sequence>MDHDPARGRLAAWITSELADDQAVLVVDETGDEKSSTDAVGAARQYSGALGGVGLCQVAVHLTYAFRHGHAVIDRELYLPAAWAADEERRLLTHVPDEREFATKPQLTADMLELERARALGIHARWMAADEVYGGSELRLAARRLSFDYTVAVKTDHRVTTSAGTFNCCTGSRGDANTSTGRPRHTVPGTTSPPPRRRDETSMMN</sequence>
<dbReference type="Pfam" id="PF13546">
    <property type="entry name" value="DDE_5"/>
    <property type="match status" value="1"/>
</dbReference>
<feature type="compositionally biased region" description="Polar residues" evidence="1">
    <location>
        <begin position="170"/>
        <end position="181"/>
    </location>
</feature>
<accession>A0ABU7FPR8</accession>
<dbReference type="InterPro" id="IPR012337">
    <property type="entry name" value="RNaseH-like_sf"/>
</dbReference>
<comment type="caution">
    <text evidence="3">The sequence shown here is derived from an EMBL/GenBank/DDBJ whole genome shotgun (WGS) entry which is preliminary data.</text>
</comment>
<dbReference type="PANTHER" id="PTHR33627:SF1">
    <property type="entry name" value="TRANSPOSASE"/>
    <property type="match status" value="1"/>
</dbReference>
<feature type="compositionally biased region" description="Basic and acidic residues" evidence="1">
    <location>
        <begin position="196"/>
        <end position="205"/>
    </location>
</feature>
<feature type="region of interest" description="Disordered" evidence="1">
    <location>
        <begin position="170"/>
        <end position="205"/>
    </location>
</feature>
<organism evidence="3 4">
    <name type="scientific">Streptomyces chiangmaiensis</name>
    <dbReference type="NCBI Taxonomy" id="766497"/>
    <lineage>
        <taxon>Bacteria</taxon>
        <taxon>Bacillati</taxon>
        <taxon>Actinomycetota</taxon>
        <taxon>Actinomycetes</taxon>
        <taxon>Kitasatosporales</taxon>
        <taxon>Streptomycetaceae</taxon>
        <taxon>Streptomyces</taxon>
    </lineage>
</organism>
<keyword evidence="4" id="KW-1185">Reference proteome</keyword>
<evidence type="ECO:0000259" key="2">
    <source>
        <dbReference type="Pfam" id="PF13546"/>
    </source>
</evidence>
<dbReference type="InterPro" id="IPR038721">
    <property type="entry name" value="IS701-like_DDE_dom"/>
</dbReference>
<proteinExistence type="predicted"/>
<dbReference type="Proteomes" id="UP001333996">
    <property type="component" value="Unassembled WGS sequence"/>
</dbReference>
<dbReference type="EMBL" id="JAYWVC010000139">
    <property type="protein sequence ID" value="MED7826125.1"/>
    <property type="molecule type" value="Genomic_DNA"/>
</dbReference>
<dbReference type="InterPro" id="IPR039365">
    <property type="entry name" value="IS701-like"/>
</dbReference>